<dbReference type="GO" id="GO:0006303">
    <property type="term" value="P:double-strand break repair via nonhomologous end joining"/>
    <property type="evidence" value="ECO:0007669"/>
    <property type="project" value="TreeGrafter"/>
</dbReference>
<dbReference type="Proteomes" id="UP000199062">
    <property type="component" value="Unassembled WGS sequence"/>
</dbReference>
<dbReference type="SUPFAM" id="SSF56281">
    <property type="entry name" value="Metallo-hydrolase/oxidoreductase"/>
    <property type="match status" value="1"/>
</dbReference>
<name>A0A1I6LPM1_9EURY</name>
<dbReference type="AlphaFoldDB" id="A0A1I6LPM1"/>
<protein>
    <submittedName>
        <fullName evidence="1">Putative mRNA 3-end processing factor</fullName>
    </submittedName>
</protein>
<dbReference type="Gene3D" id="3.60.15.10">
    <property type="entry name" value="Ribonuclease Z/Hydroxyacylglutathione hydrolase-like"/>
    <property type="match status" value="1"/>
</dbReference>
<dbReference type="EMBL" id="FOZK01000003">
    <property type="protein sequence ID" value="SFS05444.1"/>
    <property type="molecule type" value="Genomic_DNA"/>
</dbReference>
<dbReference type="PANTHER" id="PTHR23240">
    <property type="entry name" value="DNA CROSS-LINK REPAIR PROTEIN PSO2/SNM1-RELATED"/>
    <property type="match status" value="1"/>
</dbReference>
<dbReference type="GO" id="GO:0036297">
    <property type="term" value="P:interstrand cross-link repair"/>
    <property type="evidence" value="ECO:0007669"/>
    <property type="project" value="TreeGrafter"/>
</dbReference>
<sequence>MPGRRLPSDVSLDVSLGRGITLDFADGETFVFDGSDEGDVTVLSHAHGDHTTSANPGELVCSPLTAALATERRNLANPLEAGSHPDVDLRPAGHVAGSRAAYVTDPASGRTVCYTGDVCTRDRLFLDGFDPRPADDLIVETTYGTPEYRLPPTEEVFAEIRDWLRETMDRVVLLYGYALGRAQKLQVLANEGGRDRVFVTDAVADVNRVIETHRDVSFGVDRLDADVDLRPGDAVVVPPHEKRRGFVDGLVGESEAVDAGFSGWAVDSSYRYRRGYDVAFPLSDHCDFGELEALVEAVDPERVFTHHGFADEFARHVTAAFGVESRALKRDQHTLADF</sequence>
<evidence type="ECO:0000313" key="1">
    <source>
        <dbReference type="EMBL" id="SFS05444.1"/>
    </source>
</evidence>
<dbReference type="GO" id="GO:0035312">
    <property type="term" value="F:5'-3' DNA exonuclease activity"/>
    <property type="evidence" value="ECO:0007669"/>
    <property type="project" value="TreeGrafter"/>
</dbReference>
<dbReference type="STRING" id="767519.SAMN05216559_2856"/>
<keyword evidence="2" id="KW-1185">Reference proteome</keyword>
<evidence type="ECO:0000313" key="2">
    <source>
        <dbReference type="Proteomes" id="UP000199062"/>
    </source>
</evidence>
<gene>
    <name evidence="1" type="ORF">SAMN05216559_2856</name>
</gene>
<reference evidence="1 2" key="1">
    <citation type="submission" date="2016-10" db="EMBL/GenBank/DDBJ databases">
        <authorList>
            <person name="de Groot N.N."/>
        </authorList>
    </citation>
    <scope>NUCLEOTIDE SEQUENCE [LARGE SCALE GENOMIC DNA]</scope>
    <source>
        <strain evidence="1 2">CGMCC 1.10457</strain>
    </source>
</reference>
<dbReference type="GO" id="GO:0003684">
    <property type="term" value="F:damaged DNA binding"/>
    <property type="evidence" value="ECO:0007669"/>
    <property type="project" value="TreeGrafter"/>
</dbReference>
<organism evidence="1 2">
    <name type="scientific">Halomicrobium zhouii</name>
    <dbReference type="NCBI Taxonomy" id="767519"/>
    <lineage>
        <taxon>Archaea</taxon>
        <taxon>Methanobacteriati</taxon>
        <taxon>Methanobacteriota</taxon>
        <taxon>Stenosarchaea group</taxon>
        <taxon>Halobacteria</taxon>
        <taxon>Halobacteriales</taxon>
        <taxon>Haloarculaceae</taxon>
        <taxon>Halomicrobium</taxon>
    </lineage>
</organism>
<accession>A0A1I6LPM1</accession>
<proteinExistence type="predicted"/>
<dbReference type="InterPro" id="IPR036866">
    <property type="entry name" value="RibonucZ/Hydroxyglut_hydro"/>
</dbReference>